<reference evidence="9 10" key="1">
    <citation type="submission" date="2018-09" db="EMBL/GenBank/DDBJ databases">
        <title>Genomic Encyclopedia of Archaeal and Bacterial Type Strains, Phase II (KMG-II): from individual species to whole genera.</title>
        <authorList>
            <person name="Goeker M."/>
        </authorList>
    </citation>
    <scope>NUCLEOTIDE SEQUENCE [LARGE SCALE GENOMIC DNA]</scope>
    <source>
        <strain evidence="9 10">DSM 11458</strain>
    </source>
</reference>
<keyword evidence="7" id="KW-0378">Hydrolase</keyword>
<sequence>MAAGDPMKLVEYTTSSEMMPQVAKALATELEQALKVREKICFAVPGGSTPGPVFDTLSTAEIDWARVNIILTDERWVPESDAQSNAALIRKRLLVNNAAAASFAPFFIEDTEIATAAALRSAQLSQLLPVDVLLLGMGADMHTASLFPGAQGLDAALATDAPMLLAVSVEGQQIRRLTLTAPVLRNAGSTHVLITGAEKRAAVARAATLPEAQAPIRTVLDTATLHWSAQ</sequence>
<dbReference type="CDD" id="cd01400">
    <property type="entry name" value="6PGL"/>
    <property type="match status" value="1"/>
</dbReference>
<name>A0A420DI21_9RHOB</name>
<protein>
    <recommendedName>
        <fullName evidence="6 7">6-phosphogluconolactonase</fullName>
        <shortName evidence="7">6PGL</shortName>
        <ecNumber evidence="5 7">3.1.1.31</ecNumber>
    </recommendedName>
</protein>
<keyword evidence="10" id="KW-1185">Reference proteome</keyword>
<evidence type="ECO:0000256" key="1">
    <source>
        <dbReference type="ARBA" id="ARBA00000832"/>
    </source>
</evidence>
<dbReference type="EMBL" id="RAQK01000002">
    <property type="protein sequence ID" value="RKE93871.1"/>
    <property type="molecule type" value="Genomic_DNA"/>
</dbReference>
<proteinExistence type="inferred from homology"/>
<dbReference type="PANTHER" id="PTHR11054:SF0">
    <property type="entry name" value="6-PHOSPHOGLUCONOLACTONASE"/>
    <property type="match status" value="1"/>
</dbReference>
<evidence type="ECO:0000256" key="7">
    <source>
        <dbReference type="RuleBase" id="RU365095"/>
    </source>
</evidence>
<dbReference type="InterPro" id="IPR005900">
    <property type="entry name" value="6-phosphogluconolactonase_DevB"/>
</dbReference>
<comment type="pathway">
    <text evidence="3 7">Carbohydrate degradation; pentose phosphate pathway; D-ribulose 5-phosphate from D-glucose 6-phosphate (oxidative stage): step 2/3.</text>
</comment>
<dbReference type="Pfam" id="PF01182">
    <property type="entry name" value="Glucosamine_iso"/>
    <property type="match status" value="1"/>
</dbReference>
<organism evidence="9 10">
    <name type="scientific">Sulfitobacter guttiformis</name>
    <dbReference type="NCBI Taxonomy" id="74349"/>
    <lineage>
        <taxon>Bacteria</taxon>
        <taxon>Pseudomonadati</taxon>
        <taxon>Pseudomonadota</taxon>
        <taxon>Alphaproteobacteria</taxon>
        <taxon>Rhodobacterales</taxon>
        <taxon>Roseobacteraceae</taxon>
        <taxon>Sulfitobacter</taxon>
    </lineage>
</organism>
<dbReference type="Proteomes" id="UP000284407">
    <property type="component" value="Unassembled WGS sequence"/>
</dbReference>
<dbReference type="EC" id="3.1.1.31" evidence="5 7"/>
<feature type="domain" description="Glucosamine/galactosamine-6-phosphate isomerase" evidence="8">
    <location>
        <begin position="14"/>
        <end position="227"/>
    </location>
</feature>
<dbReference type="InterPro" id="IPR006148">
    <property type="entry name" value="Glc/Gal-6P_isomerase"/>
</dbReference>
<comment type="caution">
    <text evidence="9">The sequence shown here is derived from an EMBL/GenBank/DDBJ whole genome shotgun (WGS) entry which is preliminary data.</text>
</comment>
<dbReference type="GO" id="GO:0017057">
    <property type="term" value="F:6-phosphogluconolactonase activity"/>
    <property type="evidence" value="ECO:0007669"/>
    <property type="project" value="UniProtKB-UniRule"/>
</dbReference>
<evidence type="ECO:0000256" key="6">
    <source>
        <dbReference type="ARBA" id="ARBA00020337"/>
    </source>
</evidence>
<evidence type="ECO:0000256" key="4">
    <source>
        <dbReference type="ARBA" id="ARBA00010662"/>
    </source>
</evidence>
<dbReference type="Gene3D" id="3.40.50.1360">
    <property type="match status" value="1"/>
</dbReference>
<dbReference type="PANTHER" id="PTHR11054">
    <property type="entry name" value="6-PHOSPHOGLUCONOLACTONASE"/>
    <property type="match status" value="1"/>
</dbReference>
<comment type="similarity">
    <text evidence="4 7">Belongs to the glucosamine/galactosamine-6-phosphate isomerase family. 6-phosphogluconolactonase subfamily.</text>
</comment>
<evidence type="ECO:0000313" key="10">
    <source>
        <dbReference type="Proteomes" id="UP000284407"/>
    </source>
</evidence>
<evidence type="ECO:0000256" key="5">
    <source>
        <dbReference type="ARBA" id="ARBA00013198"/>
    </source>
</evidence>
<dbReference type="GO" id="GO:0005975">
    <property type="term" value="P:carbohydrate metabolic process"/>
    <property type="evidence" value="ECO:0007669"/>
    <property type="project" value="UniProtKB-UniRule"/>
</dbReference>
<dbReference type="InterPro" id="IPR037171">
    <property type="entry name" value="NagB/RpiA_transferase-like"/>
</dbReference>
<dbReference type="GO" id="GO:0006098">
    <property type="term" value="P:pentose-phosphate shunt"/>
    <property type="evidence" value="ECO:0007669"/>
    <property type="project" value="UniProtKB-UniPathway"/>
</dbReference>
<accession>A0A420DI21</accession>
<dbReference type="AlphaFoldDB" id="A0A420DI21"/>
<gene>
    <name evidence="7" type="primary">pgl</name>
    <name evidence="9" type="ORF">C8N30_2972</name>
</gene>
<dbReference type="InterPro" id="IPR039104">
    <property type="entry name" value="6PGL"/>
</dbReference>
<dbReference type="STRING" id="1443111.Z949_1546"/>
<comment type="function">
    <text evidence="2 7">Hydrolysis of 6-phosphogluconolactone to 6-phosphogluconate.</text>
</comment>
<evidence type="ECO:0000256" key="3">
    <source>
        <dbReference type="ARBA" id="ARBA00004961"/>
    </source>
</evidence>
<comment type="catalytic activity">
    <reaction evidence="1 7">
        <text>6-phospho-D-glucono-1,5-lactone + H2O = 6-phospho-D-gluconate + H(+)</text>
        <dbReference type="Rhea" id="RHEA:12556"/>
        <dbReference type="ChEBI" id="CHEBI:15377"/>
        <dbReference type="ChEBI" id="CHEBI:15378"/>
        <dbReference type="ChEBI" id="CHEBI:57955"/>
        <dbReference type="ChEBI" id="CHEBI:58759"/>
        <dbReference type="EC" id="3.1.1.31"/>
    </reaction>
</comment>
<dbReference type="SUPFAM" id="SSF100950">
    <property type="entry name" value="NagB/RpiA/CoA transferase-like"/>
    <property type="match status" value="1"/>
</dbReference>
<dbReference type="UniPathway" id="UPA00115">
    <property type="reaction ID" value="UER00409"/>
</dbReference>
<dbReference type="NCBIfam" id="TIGR01198">
    <property type="entry name" value="pgl"/>
    <property type="match status" value="1"/>
</dbReference>
<evidence type="ECO:0000259" key="8">
    <source>
        <dbReference type="Pfam" id="PF01182"/>
    </source>
</evidence>
<evidence type="ECO:0000256" key="2">
    <source>
        <dbReference type="ARBA" id="ARBA00002681"/>
    </source>
</evidence>
<evidence type="ECO:0000313" key="9">
    <source>
        <dbReference type="EMBL" id="RKE93871.1"/>
    </source>
</evidence>